<sequence>MFRGLNSLQRYIPTCLPTWTQEYLDIVEDLSFEAGRGLSKLKEVDRPCTDQRKTLTSEMTDLLTNLPTLPHQELVSKMRYLTTLMSELRSLVEERVLCAIEVGDEVEERVRRLEGVCEEMGVEPVLDNNKTYKCPYGTPTQRQFTPSAIHRVPKRDGQLKRLFGPPRSHPDEEVSLGQPPCQRIPPKFVPHDTVLEEKKEAARAAERCEQEGKVPTRPRRTGSGTAVSGEGEVRVTASPVKVKEKDRDKKRVNGGEAPMGKRVKIKRSKPSVYCFCKEDIGPEAPMIECSTGSACPAGHWFHFICVDVTKAPRGKWWCPGCRDR</sequence>
<dbReference type="OrthoDB" id="5411773at2759"/>
<dbReference type="SUPFAM" id="SSF57903">
    <property type="entry name" value="FYVE/PHD zinc finger"/>
    <property type="match status" value="1"/>
</dbReference>
<dbReference type="AlphaFoldDB" id="A0A0L0HAP7"/>
<evidence type="ECO:0000256" key="4">
    <source>
        <dbReference type="ARBA" id="ARBA00022771"/>
    </source>
</evidence>
<dbReference type="SMART" id="SM00249">
    <property type="entry name" value="PHD"/>
    <property type="match status" value="1"/>
</dbReference>
<feature type="compositionally biased region" description="Basic and acidic residues" evidence="11">
    <location>
        <begin position="241"/>
        <end position="253"/>
    </location>
</feature>
<dbReference type="InterPro" id="IPR024610">
    <property type="entry name" value="ING_N_histone-binding"/>
</dbReference>
<dbReference type="GO" id="GO:0005634">
    <property type="term" value="C:nucleus"/>
    <property type="evidence" value="ECO:0007669"/>
    <property type="project" value="UniProtKB-SubCell"/>
</dbReference>
<feature type="binding site" evidence="8">
    <location>
        <position position="274"/>
    </location>
    <ligand>
        <name>Zn(2+)</name>
        <dbReference type="ChEBI" id="CHEBI:29105"/>
        <label>1</label>
    </ligand>
</feature>
<name>A0A0L0HAP7_SPIPD</name>
<feature type="binding site" evidence="8">
    <location>
        <position position="321"/>
    </location>
    <ligand>
        <name>Zn(2+)</name>
        <dbReference type="ChEBI" id="CHEBI:29105"/>
        <label>2</label>
    </ligand>
</feature>
<comment type="function">
    <text evidence="10">Component of an histone acetyltransferase complex.</text>
</comment>
<dbReference type="InterPro" id="IPR011011">
    <property type="entry name" value="Znf_FYVE_PHD"/>
</dbReference>
<evidence type="ECO:0000256" key="9">
    <source>
        <dbReference type="PROSITE-ProRule" id="PRU00146"/>
    </source>
</evidence>
<dbReference type="InterPro" id="IPR028651">
    <property type="entry name" value="ING_fam"/>
</dbReference>
<proteinExistence type="inferred from homology"/>
<feature type="binding site" evidence="8">
    <location>
        <position position="302"/>
    </location>
    <ligand>
        <name>Zn(2+)</name>
        <dbReference type="ChEBI" id="CHEBI:29105"/>
        <label>1</label>
    </ligand>
</feature>
<dbReference type="GO" id="GO:0006325">
    <property type="term" value="P:chromatin organization"/>
    <property type="evidence" value="ECO:0007669"/>
    <property type="project" value="UniProtKB-KW"/>
</dbReference>
<comment type="similarity">
    <text evidence="2 10">Belongs to the ING family.</text>
</comment>
<feature type="binding site" evidence="8">
    <location>
        <position position="295"/>
    </location>
    <ligand>
        <name>Zn(2+)</name>
        <dbReference type="ChEBI" id="CHEBI:29105"/>
        <label>2</label>
    </ligand>
</feature>
<dbReference type="InParanoid" id="A0A0L0HAP7"/>
<feature type="binding site" evidence="8">
    <location>
        <position position="305"/>
    </location>
    <ligand>
        <name>Zn(2+)</name>
        <dbReference type="ChEBI" id="CHEBI:29105"/>
        <label>1</label>
    </ligand>
</feature>
<evidence type="ECO:0000256" key="7">
    <source>
        <dbReference type="ARBA" id="ARBA00023242"/>
    </source>
</evidence>
<dbReference type="eggNOG" id="ENOG502SWFW">
    <property type="taxonomic scope" value="Eukaryota"/>
</dbReference>
<keyword evidence="6 10" id="KW-0156">Chromatin regulator</keyword>
<dbReference type="STRING" id="645134.A0A0L0HAP7"/>
<dbReference type="GO" id="GO:0008270">
    <property type="term" value="F:zinc ion binding"/>
    <property type="evidence" value="ECO:0007669"/>
    <property type="project" value="UniProtKB-KW"/>
</dbReference>
<comment type="subunit">
    <text evidence="10">Component of an histone acetyltransferase complex. Interacts with H3K4me3 and to a lesser extent with H3K4me2.</text>
</comment>
<keyword evidence="5 8" id="KW-0862">Zinc</keyword>
<feature type="domain" description="PHD-type" evidence="12">
    <location>
        <begin position="271"/>
        <end position="324"/>
    </location>
</feature>
<dbReference type="InterPro" id="IPR001965">
    <property type="entry name" value="Znf_PHD"/>
</dbReference>
<comment type="subcellular location">
    <subcellularLocation>
        <location evidence="1 10">Nucleus</location>
    </subcellularLocation>
</comment>
<keyword evidence="4 9" id="KW-0863">Zinc-finger</keyword>
<evidence type="ECO:0000256" key="6">
    <source>
        <dbReference type="ARBA" id="ARBA00022853"/>
    </source>
</evidence>
<keyword evidence="7 10" id="KW-0539">Nucleus</keyword>
<accession>A0A0L0HAP7</accession>
<dbReference type="PANTHER" id="PTHR10333">
    <property type="entry name" value="INHIBITOR OF GROWTH PROTEIN"/>
    <property type="match status" value="1"/>
</dbReference>
<dbReference type="VEuPathDB" id="FungiDB:SPPG_06646"/>
<dbReference type="Gene3D" id="6.10.140.1740">
    <property type="match status" value="1"/>
</dbReference>
<dbReference type="PANTHER" id="PTHR10333:SF42">
    <property type="entry name" value="INHIBITOR OF GROWTH PROTEIN 5"/>
    <property type="match status" value="1"/>
</dbReference>
<evidence type="ECO:0000313" key="14">
    <source>
        <dbReference type="Proteomes" id="UP000053201"/>
    </source>
</evidence>
<feature type="binding site" evidence="8">
    <location>
        <position position="318"/>
    </location>
    <ligand>
        <name>Zn(2+)</name>
        <dbReference type="ChEBI" id="CHEBI:29105"/>
        <label>2</label>
    </ligand>
</feature>
<evidence type="ECO:0000256" key="10">
    <source>
        <dbReference type="RuleBase" id="RU361213"/>
    </source>
</evidence>
<keyword evidence="3 8" id="KW-0479">Metal-binding</keyword>
<protein>
    <recommendedName>
        <fullName evidence="10">Chromatin modification-related protein</fullName>
    </recommendedName>
</protein>
<dbReference type="OMA" id="IRNCNEA"/>
<reference evidence="13 14" key="1">
    <citation type="submission" date="2009-08" db="EMBL/GenBank/DDBJ databases">
        <title>The Genome Sequence of Spizellomyces punctatus strain DAOM BR117.</title>
        <authorList>
            <consortium name="The Broad Institute Genome Sequencing Platform"/>
            <person name="Russ C."/>
            <person name="Cuomo C."/>
            <person name="Shea T."/>
            <person name="Young S.K."/>
            <person name="Zeng Q."/>
            <person name="Koehrsen M."/>
            <person name="Haas B."/>
            <person name="Borodovsky M."/>
            <person name="Guigo R."/>
            <person name="Alvarado L."/>
            <person name="Berlin A."/>
            <person name="Bochicchio J."/>
            <person name="Borenstein D."/>
            <person name="Chapman S."/>
            <person name="Chen Z."/>
            <person name="Engels R."/>
            <person name="Freedman E."/>
            <person name="Gellesch M."/>
            <person name="Goldberg J."/>
            <person name="Griggs A."/>
            <person name="Gujja S."/>
            <person name="Heiman D."/>
            <person name="Hepburn T."/>
            <person name="Howarth C."/>
            <person name="Jen D."/>
            <person name="Larson L."/>
            <person name="Lewis B."/>
            <person name="Mehta T."/>
            <person name="Park D."/>
            <person name="Pearson M."/>
            <person name="Roberts A."/>
            <person name="Saif S."/>
            <person name="Shenoy N."/>
            <person name="Sisk P."/>
            <person name="Stolte C."/>
            <person name="Sykes S."/>
            <person name="Thomson T."/>
            <person name="Walk T."/>
            <person name="White J."/>
            <person name="Yandava C."/>
            <person name="Burger G."/>
            <person name="Gray M.W."/>
            <person name="Holland P.W.H."/>
            <person name="King N."/>
            <person name="Lang F.B.F."/>
            <person name="Roger A.J."/>
            <person name="Ruiz-Trillo I."/>
            <person name="Lander E."/>
            <person name="Nusbaum C."/>
        </authorList>
    </citation>
    <scope>NUCLEOTIDE SEQUENCE [LARGE SCALE GENOMIC DNA]</scope>
    <source>
        <strain evidence="13 14">DAOM BR117</strain>
    </source>
</reference>
<dbReference type="Proteomes" id="UP000053201">
    <property type="component" value="Unassembled WGS sequence"/>
</dbReference>
<dbReference type="Gene3D" id="3.30.40.10">
    <property type="entry name" value="Zinc/RING finger domain, C3HC4 (zinc finger)"/>
    <property type="match status" value="1"/>
</dbReference>
<dbReference type="PROSITE" id="PS50016">
    <property type="entry name" value="ZF_PHD_2"/>
    <property type="match status" value="1"/>
</dbReference>
<feature type="binding site" evidence="8">
    <location>
        <position position="276"/>
    </location>
    <ligand>
        <name>Zn(2+)</name>
        <dbReference type="ChEBI" id="CHEBI:29105"/>
        <label>1</label>
    </ligand>
</feature>
<dbReference type="RefSeq" id="XP_016606287.1">
    <property type="nucleotide sequence ID" value="XM_016754847.1"/>
</dbReference>
<dbReference type="GeneID" id="27689937"/>
<dbReference type="InterPro" id="IPR013083">
    <property type="entry name" value="Znf_RING/FYVE/PHD"/>
</dbReference>
<comment type="domain">
    <text evidence="10">The PHD-type zinc finger mediates the binding to H3K4me3.</text>
</comment>
<evidence type="ECO:0000256" key="1">
    <source>
        <dbReference type="ARBA" id="ARBA00004123"/>
    </source>
</evidence>
<dbReference type="InterPro" id="IPR019787">
    <property type="entry name" value="Znf_PHD-finger"/>
</dbReference>
<evidence type="ECO:0000313" key="13">
    <source>
        <dbReference type="EMBL" id="KNC98247.1"/>
    </source>
</evidence>
<evidence type="ECO:0000256" key="11">
    <source>
        <dbReference type="SAM" id="MobiDB-lite"/>
    </source>
</evidence>
<evidence type="ECO:0000256" key="5">
    <source>
        <dbReference type="ARBA" id="ARBA00022833"/>
    </source>
</evidence>
<evidence type="ECO:0000259" key="12">
    <source>
        <dbReference type="PROSITE" id="PS50016"/>
    </source>
</evidence>
<feature type="binding site" evidence="8">
    <location>
        <position position="289"/>
    </location>
    <ligand>
        <name>Zn(2+)</name>
        <dbReference type="ChEBI" id="CHEBI:29105"/>
        <label>2</label>
    </ligand>
</feature>
<feature type="region of interest" description="Disordered" evidence="11">
    <location>
        <begin position="204"/>
        <end position="256"/>
    </location>
</feature>
<organism evidence="13 14">
    <name type="scientific">Spizellomyces punctatus (strain DAOM BR117)</name>
    <dbReference type="NCBI Taxonomy" id="645134"/>
    <lineage>
        <taxon>Eukaryota</taxon>
        <taxon>Fungi</taxon>
        <taxon>Fungi incertae sedis</taxon>
        <taxon>Chytridiomycota</taxon>
        <taxon>Chytridiomycota incertae sedis</taxon>
        <taxon>Chytridiomycetes</taxon>
        <taxon>Spizellomycetales</taxon>
        <taxon>Spizellomycetaceae</taxon>
        <taxon>Spizellomyces</taxon>
    </lineage>
</organism>
<keyword evidence="14" id="KW-1185">Reference proteome</keyword>
<dbReference type="EMBL" id="KQ257461">
    <property type="protein sequence ID" value="KNC98247.1"/>
    <property type="molecule type" value="Genomic_DNA"/>
</dbReference>
<feature type="region of interest" description="Disordered" evidence="11">
    <location>
        <begin position="166"/>
        <end position="187"/>
    </location>
</feature>
<gene>
    <name evidence="13" type="ORF">SPPG_06646</name>
</gene>
<evidence type="ECO:0000256" key="3">
    <source>
        <dbReference type="ARBA" id="ARBA00022723"/>
    </source>
</evidence>
<feature type="compositionally biased region" description="Basic and acidic residues" evidence="11">
    <location>
        <begin position="204"/>
        <end position="214"/>
    </location>
</feature>
<evidence type="ECO:0000256" key="2">
    <source>
        <dbReference type="ARBA" id="ARBA00010210"/>
    </source>
</evidence>
<dbReference type="Pfam" id="PF12998">
    <property type="entry name" value="ING"/>
    <property type="match status" value="1"/>
</dbReference>
<evidence type="ECO:0000256" key="8">
    <source>
        <dbReference type="PIRSR" id="PIRSR628651-51"/>
    </source>
</evidence>